<proteinExistence type="predicted"/>
<dbReference type="SUPFAM" id="SSF47781">
    <property type="entry name" value="RuvA domain 2-like"/>
    <property type="match status" value="1"/>
</dbReference>
<evidence type="ECO:0000313" key="5">
    <source>
        <dbReference type="Proteomes" id="UP001499930"/>
    </source>
</evidence>
<dbReference type="PANTHER" id="PTHR21180">
    <property type="entry name" value="ENDONUCLEASE/EXONUCLEASE/PHOSPHATASE FAMILY DOMAIN-CONTAINING PROTEIN 1"/>
    <property type="match status" value="1"/>
</dbReference>
<dbReference type="PANTHER" id="PTHR21180:SF32">
    <property type="entry name" value="ENDONUCLEASE_EXONUCLEASE_PHOSPHATASE FAMILY DOMAIN-CONTAINING PROTEIN 1"/>
    <property type="match status" value="1"/>
</dbReference>
<dbReference type="InterPro" id="IPR051675">
    <property type="entry name" value="Endo/Exo/Phosphatase_dom_1"/>
</dbReference>
<dbReference type="EMBL" id="BAAAWD010000022">
    <property type="protein sequence ID" value="GAA3034610.1"/>
    <property type="molecule type" value="Genomic_DNA"/>
</dbReference>
<dbReference type="Proteomes" id="UP001499930">
    <property type="component" value="Unassembled WGS sequence"/>
</dbReference>
<feature type="domain" description="Helix-hairpin-helix DNA-binding motif class 1" evidence="3">
    <location>
        <begin position="337"/>
        <end position="356"/>
    </location>
</feature>
<evidence type="ECO:0000256" key="1">
    <source>
        <dbReference type="SAM" id="MobiDB-lite"/>
    </source>
</evidence>
<feature type="compositionally biased region" description="Pro residues" evidence="1">
    <location>
        <begin position="195"/>
        <end position="209"/>
    </location>
</feature>
<dbReference type="Gene3D" id="1.10.150.320">
    <property type="entry name" value="Photosystem II 12 kDa extrinsic protein"/>
    <property type="match status" value="1"/>
</dbReference>
<dbReference type="Pfam" id="PF10531">
    <property type="entry name" value="SLBB"/>
    <property type="match status" value="1"/>
</dbReference>
<keyword evidence="5" id="KW-1185">Reference proteome</keyword>
<evidence type="ECO:0000259" key="3">
    <source>
        <dbReference type="SMART" id="SM00278"/>
    </source>
</evidence>
<comment type="caution">
    <text evidence="4">The sequence shown here is derived from an EMBL/GenBank/DDBJ whole genome shotgun (WGS) entry which is preliminary data.</text>
</comment>
<accession>A0ABP6LC66</accession>
<dbReference type="InterPro" id="IPR019554">
    <property type="entry name" value="Soluble_ligand-bd"/>
</dbReference>
<dbReference type="RefSeq" id="WP_344904942.1">
    <property type="nucleotide sequence ID" value="NZ_BAAAWD010000022.1"/>
</dbReference>
<feature type="transmembrane region" description="Helical" evidence="2">
    <location>
        <begin position="166"/>
        <end position="184"/>
    </location>
</feature>
<dbReference type="SMART" id="SM00278">
    <property type="entry name" value="HhH1"/>
    <property type="match status" value="2"/>
</dbReference>
<reference evidence="5" key="1">
    <citation type="journal article" date="2019" name="Int. J. Syst. Evol. Microbiol.">
        <title>The Global Catalogue of Microorganisms (GCM) 10K type strain sequencing project: providing services to taxonomists for standard genome sequencing and annotation.</title>
        <authorList>
            <consortium name="The Broad Institute Genomics Platform"/>
            <consortium name="The Broad Institute Genome Sequencing Center for Infectious Disease"/>
            <person name="Wu L."/>
            <person name="Ma J."/>
        </authorList>
    </citation>
    <scope>NUCLEOTIDE SEQUENCE [LARGE SCALE GENOMIC DNA]</scope>
    <source>
        <strain evidence="5">JCM 3106</strain>
    </source>
</reference>
<dbReference type="Pfam" id="PF12836">
    <property type="entry name" value="HHH_3"/>
    <property type="match status" value="1"/>
</dbReference>
<protein>
    <recommendedName>
        <fullName evidence="3">Helix-hairpin-helix DNA-binding motif class 1 domain-containing protein</fullName>
    </recommendedName>
</protein>
<feature type="region of interest" description="Disordered" evidence="1">
    <location>
        <begin position="1"/>
        <end position="124"/>
    </location>
</feature>
<gene>
    <name evidence="4" type="ORF">GCM10017559_72730</name>
</gene>
<sequence length="359" mass="37563">MRTTGQNIERSRAESRLRTLTGRGSPGPALPRHIPDPSSPPPRPVDRLQSAARTEPPPPFRPVEPFSPSRQAAPPGPGPSHRMPYENVPDRQAPASGTALRYEDVPDGQTPSNGTTLRADAHRPAPEIPSAARTSWAPVPPSFEALRKAVATQAPALGPGRTGLRLLLLVAAVAALAGGVHAWWSRPEPEPLAPPVPVSGAPLRPPTAPRAPSAPVAELTVHVTGKVRRPGVITLPAGSRVADAVREAGGVRGSATTGSLNLARRLVDGEQIVVGAPGPAAPVTGPPPGAPMDPASAVIDLNAATPEQLELLPGVGEVLARRITEYRDAHGGFRTVEELRDVSGIGDRKYAEMRDRVRV</sequence>
<keyword evidence="2" id="KW-0472">Membrane</keyword>
<dbReference type="InterPro" id="IPR003583">
    <property type="entry name" value="Hlx-hairpin-Hlx_DNA-bd_motif"/>
</dbReference>
<dbReference type="InterPro" id="IPR010994">
    <property type="entry name" value="RuvA_2-like"/>
</dbReference>
<organism evidence="4 5">
    <name type="scientific">Streptosporangium longisporum</name>
    <dbReference type="NCBI Taxonomy" id="46187"/>
    <lineage>
        <taxon>Bacteria</taxon>
        <taxon>Bacillati</taxon>
        <taxon>Actinomycetota</taxon>
        <taxon>Actinomycetes</taxon>
        <taxon>Streptosporangiales</taxon>
        <taxon>Streptosporangiaceae</taxon>
        <taxon>Streptosporangium</taxon>
    </lineage>
</organism>
<feature type="domain" description="Helix-hairpin-helix DNA-binding motif class 1" evidence="3">
    <location>
        <begin position="307"/>
        <end position="326"/>
    </location>
</feature>
<dbReference type="Gene3D" id="3.10.560.10">
    <property type="entry name" value="Outer membrane lipoprotein wza domain like"/>
    <property type="match status" value="1"/>
</dbReference>
<name>A0ABP6LC66_9ACTN</name>
<evidence type="ECO:0000313" key="4">
    <source>
        <dbReference type="EMBL" id="GAA3034610.1"/>
    </source>
</evidence>
<evidence type="ECO:0000256" key="2">
    <source>
        <dbReference type="SAM" id="Phobius"/>
    </source>
</evidence>
<keyword evidence="2" id="KW-1133">Transmembrane helix</keyword>
<feature type="region of interest" description="Disordered" evidence="1">
    <location>
        <begin position="195"/>
        <end position="216"/>
    </location>
</feature>
<keyword evidence="2" id="KW-0812">Transmembrane</keyword>